<keyword evidence="3" id="KW-1185">Reference proteome</keyword>
<dbReference type="Pfam" id="PF04276">
    <property type="entry name" value="DUF443"/>
    <property type="match status" value="1"/>
</dbReference>
<accession>A0ABY5JXV1</accession>
<dbReference type="EMBL" id="CP101914">
    <property type="protein sequence ID" value="UUI05223.1"/>
    <property type="molecule type" value="Genomic_DNA"/>
</dbReference>
<feature type="transmembrane region" description="Helical" evidence="1">
    <location>
        <begin position="153"/>
        <end position="174"/>
    </location>
</feature>
<organism evidence="2 3">
    <name type="scientific">Oceanobacillus jeddahense</name>
    <dbReference type="NCBI Taxonomy" id="1462527"/>
    <lineage>
        <taxon>Bacteria</taxon>
        <taxon>Bacillati</taxon>
        <taxon>Bacillota</taxon>
        <taxon>Bacilli</taxon>
        <taxon>Bacillales</taxon>
        <taxon>Bacillaceae</taxon>
        <taxon>Oceanobacillus</taxon>
    </lineage>
</organism>
<evidence type="ECO:0000313" key="2">
    <source>
        <dbReference type="EMBL" id="UUI05223.1"/>
    </source>
</evidence>
<dbReference type="NCBIfam" id="TIGR01218">
    <property type="entry name" value="Gpos_tandem_5TM"/>
    <property type="match status" value="1"/>
</dbReference>
<sequence length="212" mass="24645">MNCEVQHLAKNIRYRILVINNEHYILDMERSFWKIIFPFLFWIVPSAIFKVEDQDIMEQLKTEKKEKAGSSTIISLGGFAYAIGILLSSLTGYFEIPSSPLVNILLLTPVLIIVGFIYFAISHKRKKKMEDIIKPERLPKYILWIRPSSIKHVLKFIFAYILLLGIFILIFLLYIESSNIMILIITSGFFFVLLIANRITVEEGYTTVKFKD</sequence>
<feature type="transmembrane region" description="Helical" evidence="1">
    <location>
        <begin position="100"/>
        <end position="121"/>
    </location>
</feature>
<keyword evidence="1" id="KW-0472">Membrane</keyword>
<feature type="transmembrane region" description="Helical" evidence="1">
    <location>
        <begin position="72"/>
        <end position="94"/>
    </location>
</feature>
<evidence type="ECO:0000313" key="3">
    <source>
        <dbReference type="Proteomes" id="UP001059773"/>
    </source>
</evidence>
<reference evidence="2" key="1">
    <citation type="submission" date="2022-07" db="EMBL/GenBank/DDBJ databases">
        <title>FELIX.</title>
        <authorList>
            <person name="Wan K.H."/>
            <person name="Park S."/>
            <person name="Lawrence Q."/>
            <person name="Eichenberger J.P."/>
            <person name="Booth B.W."/>
            <person name="Piaggio A.J."/>
            <person name="Chandler J.C."/>
            <person name="Franklin A.B."/>
            <person name="Celniker S.E."/>
        </authorList>
    </citation>
    <scope>NUCLEOTIDE SEQUENCE</scope>
    <source>
        <strain evidence="2">QA-1986 374</strain>
    </source>
</reference>
<keyword evidence="1" id="KW-1133">Transmembrane helix</keyword>
<evidence type="ECO:0000256" key="1">
    <source>
        <dbReference type="SAM" id="Phobius"/>
    </source>
</evidence>
<dbReference type="RefSeq" id="WP_256710111.1">
    <property type="nucleotide sequence ID" value="NZ_CP101914.1"/>
</dbReference>
<dbReference type="Proteomes" id="UP001059773">
    <property type="component" value="Chromosome"/>
</dbReference>
<gene>
    <name evidence="2" type="ORF">NP439_11515</name>
</gene>
<keyword evidence="1" id="KW-0812">Transmembrane</keyword>
<dbReference type="InterPro" id="IPR005915">
    <property type="entry name" value="Tandem_5TM"/>
</dbReference>
<proteinExistence type="predicted"/>
<name>A0ABY5JXV1_9BACI</name>
<feature type="transmembrane region" description="Helical" evidence="1">
    <location>
        <begin position="180"/>
        <end position="201"/>
    </location>
</feature>
<feature type="transmembrane region" description="Helical" evidence="1">
    <location>
        <begin position="32"/>
        <end position="51"/>
    </location>
</feature>
<protein>
    <submittedName>
        <fullName evidence="2">DUF443 domain-containing protein</fullName>
    </submittedName>
</protein>